<dbReference type="InterPro" id="IPR020946">
    <property type="entry name" value="Flavin_mOase-like"/>
</dbReference>
<comment type="caution">
    <text evidence="4">The sequence shown here is derived from an EMBL/GenBank/DDBJ whole genome shotgun (WGS) entry which is preliminary data.</text>
</comment>
<evidence type="ECO:0000313" key="4">
    <source>
        <dbReference type="EMBL" id="MET2829285.1"/>
    </source>
</evidence>
<evidence type="ECO:0000313" key="5">
    <source>
        <dbReference type="Proteomes" id="UP001548832"/>
    </source>
</evidence>
<evidence type="ECO:0000256" key="3">
    <source>
        <dbReference type="ARBA" id="ARBA00023002"/>
    </source>
</evidence>
<dbReference type="EMBL" id="JBEWSZ010000001">
    <property type="protein sequence ID" value="MET2829285.1"/>
    <property type="molecule type" value="Genomic_DNA"/>
</dbReference>
<dbReference type="InterPro" id="IPR036188">
    <property type="entry name" value="FAD/NAD-bd_sf"/>
</dbReference>
<evidence type="ECO:0000256" key="2">
    <source>
        <dbReference type="ARBA" id="ARBA00022827"/>
    </source>
</evidence>
<dbReference type="PANTHER" id="PTHR42877">
    <property type="entry name" value="L-ORNITHINE N(5)-MONOOXYGENASE-RELATED"/>
    <property type="match status" value="1"/>
</dbReference>
<gene>
    <name evidence="4" type="ORF">ABVQ20_20135</name>
</gene>
<dbReference type="Gene3D" id="3.50.50.60">
    <property type="entry name" value="FAD/NAD(P)-binding domain"/>
    <property type="match status" value="2"/>
</dbReference>
<sequence length="639" mass="71970">MAGSNPSPSTQLNLPDLLAEADIKTLLMVLVTFDHDERILDECQPYITGAWDYMENIPSYLREKIITRLADLLSDINAGKRPRTATPTAELLEKMMSTFVGQPIPSEYIPLTTQQFSFPLIPEARGKHSGIASRATKSDFKVVIIGAGMSGICAAIKLKEADIPFIIFEKNDAVGGTWYENTYPGAGVDTPNHIYSFSFEPNHDWSEYFAKRDEIFKYFEAVSEKYGLYQSIRFGANVTDAVYDDEHASWKVTAEFSDGTREVVEANAVLFGVGLLNRPSVPNLQGLEKFEGPVLHTAQWDSSVKWKGKRVGMIGTGASGMQVGPTIAPEVEHLTIFQRSPHWVTYNPNYHRRVTPGKEWALKNIPYYADWYRFQLFWATADSLHASLHVDPTWPYLDRSLNETNEKMRQALIASVESQIGDDPELLAKVIPTYPPYGKRMLRDNHWYRTLKRENVSLVTERIAELQAGAVITSDSQKHDIEVLVLATGFSVGQVLGPINVHGAHGIDLRSIWGEDDPRAYLGITVPNFPNLFIMAGPNTSPAHGGSAIFNAECQVNYIVQALQILATGEYSAVDVRKDVHDAYNERVDAQNAKMVWTHQGVNSWYKNRHGRVFASIPWRMVDYWSWTRKFEPGEYNLR</sequence>
<dbReference type="EC" id="1.14.13.-" evidence="4"/>
<proteinExistence type="predicted"/>
<reference evidence="4 5" key="1">
    <citation type="submission" date="2024-06" db="EMBL/GenBank/DDBJ databases">
        <authorList>
            <person name="Kim D.-U."/>
        </authorList>
    </citation>
    <scope>NUCLEOTIDE SEQUENCE [LARGE SCALE GENOMIC DNA]</scope>
    <source>
        <strain evidence="4 5">KACC15460</strain>
    </source>
</reference>
<dbReference type="SUPFAM" id="SSF51905">
    <property type="entry name" value="FAD/NAD(P)-binding domain"/>
    <property type="match status" value="2"/>
</dbReference>
<protein>
    <submittedName>
        <fullName evidence="4">NAD(P)/FAD-dependent oxidoreductase</fullName>
        <ecNumber evidence="4">1.14.13.-</ecNumber>
    </submittedName>
</protein>
<dbReference type="PANTHER" id="PTHR42877:SF4">
    <property type="entry name" value="FAD_NAD(P)-BINDING DOMAIN-CONTAINING PROTEIN-RELATED"/>
    <property type="match status" value="1"/>
</dbReference>
<dbReference type="Proteomes" id="UP001548832">
    <property type="component" value="Unassembled WGS sequence"/>
</dbReference>
<dbReference type="Pfam" id="PF00743">
    <property type="entry name" value="FMO-like"/>
    <property type="match status" value="1"/>
</dbReference>
<dbReference type="GO" id="GO:0016491">
    <property type="term" value="F:oxidoreductase activity"/>
    <property type="evidence" value="ECO:0007669"/>
    <property type="project" value="UniProtKB-KW"/>
</dbReference>
<dbReference type="PRINTS" id="PR00368">
    <property type="entry name" value="FADPNR"/>
</dbReference>
<dbReference type="InterPro" id="IPR051209">
    <property type="entry name" value="FAD-bind_Monooxygenase_sf"/>
</dbReference>
<keyword evidence="3 4" id="KW-0560">Oxidoreductase</keyword>
<accession>A0ABV2DGV0</accession>
<keyword evidence="1" id="KW-0285">Flavoprotein</keyword>
<organism evidence="4 5">
    <name type="scientific">Mesorhizobium shangrilense</name>
    <dbReference type="NCBI Taxonomy" id="460060"/>
    <lineage>
        <taxon>Bacteria</taxon>
        <taxon>Pseudomonadati</taxon>
        <taxon>Pseudomonadota</taxon>
        <taxon>Alphaproteobacteria</taxon>
        <taxon>Hyphomicrobiales</taxon>
        <taxon>Phyllobacteriaceae</taxon>
        <taxon>Mesorhizobium</taxon>
    </lineage>
</organism>
<name>A0ABV2DGV0_9HYPH</name>
<evidence type="ECO:0000256" key="1">
    <source>
        <dbReference type="ARBA" id="ARBA00022630"/>
    </source>
</evidence>
<keyword evidence="2" id="KW-0274">FAD</keyword>
<keyword evidence="5" id="KW-1185">Reference proteome</keyword>
<dbReference type="RefSeq" id="WP_354461237.1">
    <property type="nucleotide sequence ID" value="NZ_JBEWSZ010000001.1"/>
</dbReference>